<evidence type="ECO:0000313" key="2">
    <source>
        <dbReference type="EMBL" id="GAC27316.1"/>
    </source>
</evidence>
<reference evidence="3" key="1">
    <citation type="journal article" date="2014" name="Environ. Microbiol.">
        <title>Comparative genomics of the marine bacterial genus Glaciecola reveals the high degree of genomic diversity and genomic characteristic for cold adaptation.</title>
        <authorList>
            <person name="Qin Q.L."/>
            <person name="Xie B.B."/>
            <person name="Yu Y."/>
            <person name="Shu Y.L."/>
            <person name="Rong J.C."/>
            <person name="Zhang Y.J."/>
            <person name="Zhao D.L."/>
            <person name="Chen X.L."/>
            <person name="Zhang X.Y."/>
            <person name="Chen B."/>
            <person name="Zhou B.C."/>
            <person name="Zhang Y.Z."/>
        </authorList>
    </citation>
    <scope>NUCLEOTIDE SEQUENCE [LARGE SCALE GENOMIC DNA]</scope>
    <source>
        <strain evidence="3">ACAM 615</strain>
    </source>
</reference>
<dbReference type="AlphaFoldDB" id="K6YTR2"/>
<dbReference type="RefSeq" id="WP_006008761.1">
    <property type="nucleotide sequence ID" value="NZ_AUAV01000016.1"/>
</dbReference>
<keyword evidence="1" id="KW-0812">Transmembrane</keyword>
<comment type="caution">
    <text evidence="2">The sequence shown here is derived from an EMBL/GenBank/DDBJ whole genome shotgun (WGS) entry which is preliminary data.</text>
</comment>
<organism evidence="2 3">
    <name type="scientific">Brumicola pallidula DSM 14239 = ACAM 615</name>
    <dbReference type="NCBI Taxonomy" id="1121922"/>
    <lineage>
        <taxon>Bacteria</taxon>
        <taxon>Pseudomonadati</taxon>
        <taxon>Pseudomonadota</taxon>
        <taxon>Gammaproteobacteria</taxon>
        <taxon>Alteromonadales</taxon>
        <taxon>Alteromonadaceae</taxon>
        <taxon>Brumicola</taxon>
    </lineage>
</organism>
<keyword evidence="1" id="KW-1133">Transmembrane helix</keyword>
<evidence type="ECO:0000256" key="1">
    <source>
        <dbReference type="SAM" id="Phobius"/>
    </source>
</evidence>
<dbReference type="Proteomes" id="UP000006251">
    <property type="component" value="Unassembled WGS sequence"/>
</dbReference>
<name>K6YTR2_9ALTE</name>
<keyword evidence="3" id="KW-1185">Reference proteome</keyword>
<dbReference type="STRING" id="1121922.GCA_000428905_03002"/>
<evidence type="ECO:0000313" key="3">
    <source>
        <dbReference type="Proteomes" id="UP000006251"/>
    </source>
</evidence>
<dbReference type="EMBL" id="BAEQ01000009">
    <property type="protein sequence ID" value="GAC27316.1"/>
    <property type="molecule type" value="Genomic_DNA"/>
</dbReference>
<keyword evidence="1" id="KW-0472">Membrane</keyword>
<proteinExistence type="predicted"/>
<accession>K6YTR2</accession>
<evidence type="ECO:0008006" key="4">
    <source>
        <dbReference type="Google" id="ProtNLM"/>
    </source>
</evidence>
<sequence>MHLTDQQLNEADLLQVNFDAAKYIDYNFDASADNSHESAKYAQIKAHLVSCAICQSRLLNLQNFRQQLAQDTEVCMPSLQWQKIESEVDAENSKTQVLNLNQKVKRLQKAVLALAASVLIFLIYPNIFNNSTNELDLKIAAIISENNKLQTDFSKFIQTNYMQLVAHETTQFRLQQIDQEIQLAYLNQMSTEQKIELWDERKQLLIQSLNDVPKRRALTI</sequence>
<feature type="transmembrane region" description="Helical" evidence="1">
    <location>
        <begin position="110"/>
        <end position="128"/>
    </location>
</feature>
<protein>
    <recommendedName>
        <fullName evidence="4">Zinc-finger domain-containing protein</fullName>
    </recommendedName>
</protein>
<gene>
    <name evidence="2" type="ORF">GPAL_0436</name>
</gene>